<name>A0A9W6Z9H7_9STRA</name>
<protein>
    <submittedName>
        <fullName evidence="1">Uncharacterized protein</fullName>
    </submittedName>
</protein>
<dbReference type="AlphaFoldDB" id="A0A9W6Z9H7"/>
<evidence type="ECO:0000313" key="1">
    <source>
        <dbReference type="EMBL" id="GMH50009.1"/>
    </source>
</evidence>
<dbReference type="Proteomes" id="UP001165122">
    <property type="component" value="Unassembled WGS sequence"/>
</dbReference>
<dbReference type="EMBL" id="BRXW01000392">
    <property type="protein sequence ID" value="GMH50009.1"/>
    <property type="molecule type" value="Genomic_DNA"/>
</dbReference>
<evidence type="ECO:0000313" key="2">
    <source>
        <dbReference type="Proteomes" id="UP001165122"/>
    </source>
</evidence>
<sequence>MVNVLRICSRGLPFLLNRNPSLPLARSATCLRSFSPSDSFSTNSDKPLPPVSTVLTAPFMSQVKLGSRLVPLLDDSARSSEVSEILNAQLSTSDGIRGFFVSYLTAETPPTAPVNVPKILKSAMETTSNPVELIDLSIMNVIMPKAQASEFLRLKGLEDADYDGPMEGSNNSMMKSSEMTAKRGKAVVEVLMGFEGEVWERTRAQFESVRRVAKGEEDGGEEDERWKIFFEKWGYEEHQRSAIAKVSDEIL</sequence>
<accession>A0A9W6Z9H7</accession>
<dbReference type="OrthoDB" id="46191at2759"/>
<reference evidence="2" key="1">
    <citation type="journal article" date="2023" name="Commun. Biol.">
        <title>Genome analysis of Parmales, the sister group of diatoms, reveals the evolutionary specialization of diatoms from phago-mixotrophs to photoautotrophs.</title>
        <authorList>
            <person name="Ban H."/>
            <person name="Sato S."/>
            <person name="Yoshikawa S."/>
            <person name="Yamada K."/>
            <person name="Nakamura Y."/>
            <person name="Ichinomiya M."/>
            <person name="Sato N."/>
            <person name="Blanc-Mathieu R."/>
            <person name="Endo H."/>
            <person name="Kuwata A."/>
            <person name="Ogata H."/>
        </authorList>
    </citation>
    <scope>NUCLEOTIDE SEQUENCE [LARGE SCALE GENOMIC DNA]</scope>
    <source>
        <strain evidence="2">NIES 3700</strain>
    </source>
</reference>
<gene>
    <name evidence="1" type="ORF">TrLO_g5066</name>
</gene>
<keyword evidence="2" id="KW-1185">Reference proteome</keyword>
<comment type="caution">
    <text evidence="1">The sequence shown here is derived from an EMBL/GenBank/DDBJ whole genome shotgun (WGS) entry which is preliminary data.</text>
</comment>
<organism evidence="1 2">
    <name type="scientific">Triparma laevis f. longispina</name>
    <dbReference type="NCBI Taxonomy" id="1714387"/>
    <lineage>
        <taxon>Eukaryota</taxon>
        <taxon>Sar</taxon>
        <taxon>Stramenopiles</taxon>
        <taxon>Ochrophyta</taxon>
        <taxon>Bolidophyceae</taxon>
        <taxon>Parmales</taxon>
        <taxon>Triparmaceae</taxon>
        <taxon>Triparma</taxon>
    </lineage>
</organism>
<proteinExistence type="predicted"/>